<dbReference type="Pfam" id="PF00534">
    <property type="entry name" value="Glycos_transf_1"/>
    <property type="match status" value="1"/>
</dbReference>
<keyword evidence="2 5" id="KW-0808">Transferase</keyword>
<dbReference type="RefSeq" id="WP_307243235.1">
    <property type="nucleotide sequence ID" value="NZ_JAUSQZ010000001.1"/>
</dbReference>
<dbReference type="EC" id="2.4.1.-" evidence="5"/>
<dbReference type="InterPro" id="IPR028098">
    <property type="entry name" value="Glyco_trans_4-like_N"/>
</dbReference>
<dbReference type="SUPFAM" id="SSF53756">
    <property type="entry name" value="UDP-Glycosyltransferase/glycogen phosphorylase"/>
    <property type="match status" value="1"/>
</dbReference>
<feature type="domain" description="Glycosyltransferase subfamily 4-like N-terminal" evidence="4">
    <location>
        <begin position="52"/>
        <end position="212"/>
    </location>
</feature>
<dbReference type="Gene3D" id="3.40.50.2000">
    <property type="entry name" value="Glycogen Phosphorylase B"/>
    <property type="match status" value="2"/>
</dbReference>
<sequence>MQRESVVGAGSELALVRQDPAGTVSPILPASAPRSGKLRVAIVAESFLPTGNGVTNSVCRVLDHLASQGHEAVVICPGPAPASFAGFPVVGVPSFSYRQFPVGMPSSKVLRTLSGFRPDIVHLASPFVLGAVGVTAAGQLGVPTVAVFQTDVPAFAARHHLGVLASTAWRWVRRIHSQADLTLAPSSAAMRELRAHAVPRLALWQRGVDSDRFHPDRRATPAVRELTAELAPNGEVLVGYVGRLATEKRVQRLAALGGLPNVRLVIVGDGPHRRTLERTLRNATFLGWRDGDDLADAFAALDLFVHTGTSETFGQTLQEAMASGVPVIAPAAGGPLDLVTPGTNGLLYAPEDDDDLRRCVQSLADDPEQRRWMGAAGRVGVQRNTWDLLGEELVAHYRGVLSTRAVVAS</sequence>
<keyword evidence="6" id="KW-1185">Reference proteome</keyword>
<dbReference type="InterPro" id="IPR050194">
    <property type="entry name" value="Glycosyltransferase_grp1"/>
</dbReference>
<proteinExistence type="predicted"/>
<dbReference type="PANTHER" id="PTHR45947:SF3">
    <property type="entry name" value="SULFOQUINOVOSYL TRANSFERASE SQD2"/>
    <property type="match status" value="1"/>
</dbReference>
<evidence type="ECO:0000256" key="1">
    <source>
        <dbReference type="ARBA" id="ARBA00022676"/>
    </source>
</evidence>
<dbReference type="CDD" id="cd03814">
    <property type="entry name" value="GT4-like"/>
    <property type="match status" value="1"/>
</dbReference>
<dbReference type="Pfam" id="PF13439">
    <property type="entry name" value="Glyco_transf_4"/>
    <property type="match status" value="1"/>
</dbReference>
<gene>
    <name evidence="5" type="ORF">J2S57_003081</name>
</gene>
<organism evidence="5 6">
    <name type="scientific">Kineosporia succinea</name>
    <dbReference type="NCBI Taxonomy" id="84632"/>
    <lineage>
        <taxon>Bacteria</taxon>
        <taxon>Bacillati</taxon>
        <taxon>Actinomycetota</taxon>
        <taxon>Actinomycetes</taxon>
        <taxon>Kineosporiales</taxon>
        <taxon>Kineosporiaceae</taxon>
        <taxon>Kineosporia</taxon>
    </lineage>
</organism>
<dbReference type="PANTHER" id="PTHR45947">
    <property type="entry name" value="SULFOQUINOVOSYL TRANSFERASE SQD2"/>
    <property type="match status" value="1"/>
</dbReference>
<evidence type="ECO:0000313" key="6">
    <source>
        <dbReference type="Proteomes" id="UP001235712"/>
    </source>
</evidence>
<evidence type="ECO:0000256" key="2">
    <source>
        <dbReference type="ARBA" id="ARBA00022679"/>
    </source>
</evidence>
<accession>A0ABT9P3S6</accession>
<name>A0ABT9P3S6_9ACTN</name>
<reference evidence="5 6" key="1">
    <citation type="submission" date="2023-07" db="EMBL/GenBank/DDBJ databases">
        <title>Sequencing the genomes of 1000 actinobacteria strains.</title>
        <authorList>
            <person name="Klenk H.-P."/>
        </authorList>
    </citation>
    <scope>NUCLEOTIDE SEQUENCE [LARGE SCALE GENOMIC DNA]</scope>
    <source>
        <strain evidence="5 6">DSM 44388</strain>
    </source>
</reference>
<feature type="domain" description="Glycosyl transferase family 1" evidence="3">
    <location>
        <begin position="230"/>
        <end position="378"/>
    </location>
</feature>
<keyword evidence="1 5" id="KW-0328">Glycosyltransferase</keyword>
<dbReference type="EMBL" id="JAUSQZ010000001">
    <property type="protein sequence ID" value="MDP9827332.1"/>
    <property type="molecule type" value="Genomic_DNA"/>
</dbReference>
<protein>
    <submittedName>
        <fullName evidence="5">Phosphatidylinositol alpha 1,6-mannosyltransferase</fullName>
        <ecNumber evidence="5">2.4.1.-</ecNumber>
    </submittedName>
</protein>
<dbReference type="Proteomes" id="UP001235712">
    <property type="component" value="Unassembled WGS sequence"/>
</dbReference>
<evidence type="ECO:0000313" key="5">
    <source>
        <dbReference type="EMBL" id="MDP9827332.1"/>
    </source>
</evidence>
<dbReference type="GO" id="GO:0016757">
    <property type="term" value="F:glycosyltransferase activity"/>
    <property type="evidence" value="ECO:0007669"/>
    <property type="project" value="UniProtKB-KW"/>
</dbReference>
<evidence type="ECO:0000259" key="3">
    <source>
        <dbReference type="Pfam" id="PF00534"/>
    </source>
</evidence>
<dbReference type="InterPro" id="IPR001296">
    <property type="entry name" value="Glyco_trans_1"/>
</dbReference>
<evidence type="ECO:0000259" key="4">
    <source>
        <dbReference type="Pfam" id="PF13439"/>
    </source>
</evidence>
<comment type="caution">
    <text evidence="5">The sequence shown here is derived from an EMBL/GenBank/DDBJ whole genome shotgun (WGS) entry which is preliminary data.</text>
</comment>